<dbReference type="CTD" id="4508"/>
<dbReference type="GO" id="GO:0005743">
    <property type="term" value="C:mitochondrial inner membrane"/>
    <property type="evidence" value="ECO:0007669"/>
    <property type="project" value="UniProtKB-SubCell"/>
</dbReference>
<evidence type="ECO:0000256" key="6">
    <source>
        <dbReference type="ARBA" id="ARBA00022781"/>
    </source>
</evidence>
<keyword evidence="7 12" id="KW-1133">Transmembrane helix</keyword>
<dbReference type="InterPro" id="IPR000568">
    <property type="entry name" value="ATP_synth_F0_asu"/>
</dbReference>
<dbReference type="Pfam" id="PF00119">
    <property type="entry name" value="ATP-synt_A"/>
    <property type="match status" value="1"/>
</dbReference>
<keyword evidence="10" id="KW-0066">ATP synthesis</keyword>
<keyword evidence="6" id="KW-0375">Hydrogen ion transport</keyword>
<dbReference type="GO" id="GO:0045259">
    <property type="term" value="C:proton-transporting ATP synthase complex"/>
    <property type="evidence" value="ECO:0007669"/>
    <property type="project" value="UniProtKB-KW"/>
</dbReference>
<dbReference type="GeneID" id="59444122"/>
<evidence type="ECO:0000256" key="2">
    <source>
        <dbReference type="ARBA" id="ARBA00006810"/>
    </source>
</evidence>
<dbReference type="RefSeq" id="YP_009927489.1">
    <property type="nucleotide sequence ID" value="NC_050743.1"/>
</dbReference>
<geneLocation type="mitochondrion" evidence="13"/>
<name>A0A7M3T298_9NEOP</name>
<evidence type="ECO:0000256" key="4">
    <source>
        <dbReference type="ARBA" id="ARBA00022547"/>
    </source>
</evidence>
<dbReference type="InterPro" id="IPR023011">
    <property type="entry name" value="ATP_synth_F0_asu_AS"/>
</dbReference>
<proteinExistence type="inferred from homology"/>
<evidence type="ECO:0000256" key="3">
    <source>
        <dbReference type="ARBA" id="ARBA00022448"/>
    </source>
</evidence>
<dbReference type="PROSITE" id="PS00449">
    <property type="entry name" value="ATPASE_A"/>
    <property type="match status" value="1"/>
</dbReference>
<dbReference type="InterPro" id="IPR045083">
    <property type="entry name" value="ATP_synth_F0_asu_bact/mt"/>
</dbReference>
<feature type="transmembrane region" description="Helical" evidence="12">
    <location>
        <begin position="88"/>
        <end position="107"/>
    </location>
</feature>
<dbReference type="Gene3D" id="1.20.120.220">
    <property type="entry name" value="ATP synthase, F0 complex, subunit A"/>
    <property type="match status" value="1"/>
</dbReference>
<dbReference type="AlphaFoldDB" id="A0A7M3T298"/>
<dbReference type="InterPro" id="IPR035908">
    <property type="entry name" value="F0_ATP_A_sf"/>
</dbReference>
<keyword evidence="13" id="KW-0496">Mitochondrion</keyword>
<dbReference type="PANTHER" id="PTHR11410">
    <property type="entry name" value="ATP SYNTHASE SUBUNIT A"/>
    <property type="match status" value="1"/>
</dbReference>
<comment type="similarity">
    <text evidence="2">Belongs to the ATPase A chain family.</text>
</comment>
<feature type="transmembrane region" description="Helical" evidence="12">
    <location>
        <begin position="61"/>
        <end position="82"/>
    </location>
</feature>
<evidence type="ECO:0000313" key="13">
    <source>
        <dbReference type="EMBL" id="QFO91092.1"/>
    </source>
</evidence>
<dbReference type="SUPFAM" id="SSF81336">
    <property type="entry name" value="F1F0 ATP synthase subunit A"/>
    <property type="match status" value="1"/>
</dbReference>
<evidence type="ECO:0000256" key="5">
    <source>
        <dbReference type="ARBA" id="ARBA00022692"/>
    </source>
</evidence>
<evidence type="ECO:0000256" key="11">
    <source>
        <dbReference type="RuleBase" id="RU004450"/>
    </source>
</evidence>
<evidence type="ECO:0000256" key="1">
    <source>
        <dbReference type="ARBA" id="ARBA00004141"/>
    </source>
</evidence>
<dbReference type="PANTHER" id="PTHR11410:SF0">
    <property type="entry name" value="ATP SYNTHASE SUBUNIT A"/>
    <property type="match status" value="1"/>
</dbReference>
<accession>A0A7M3T298</accession>
<gene>
    <name evidence="13" type="primary">ATP6</name>
</gene>
<evidence type="ECO:0000256" key="7">
    <source>
        <dbReference type="ARBA" id="ARBA00022989"/>
    </source>
</evidence>
<organism evidence="13">
    <name type="scientific">Pseudodendrothrips mori</name>
    <dbReference type="NCBI Taxonomy" id="1291231"/>
    <lineage>
        <taxon>Eukaryota</taxon>
        <taxon>Metazoa</taxon>
        <taxon>Ecdysozoa</taxon>
        <taxon>Arthropoda</taxon>
        <taxon>Hexapoda</taxon>
        <taxon>Insecta</taxon>
        <taxon>Pterygota</taxon>
        <taxon>Neoptera</taxon>
        <taxon>Paraneoptera</taxon>
        <taxon>Thysanoptera</taxon>
        <taxon>Terebrantia</taxon>
        <taxon>Thripoidea</taxon>
        <taxon>Thripidae</taxon>
        <taxon>Pseudodendrothrips</taxon>
    </lineage>
</organism>
<keyword evidence="3" id="KW-0813">Transport</keyword>
<feature type="transmembrane region" description="Helical" evidence="12">
    <location>
        <begin position="127"/>
        <end position="152"/>
    </location>
</feature>
<keyword evidence="4" id="KW-0138">CF(0)</keyword>
<reference evidence="13" key="1">
    <citation type="submission" date="2019-07" db="EMBL/GenBank/DDBJ databases">
        <title>The complete mitochondrial genome of the mulberry thrips, pseudodendrothrips mori (Niwa, 1908) (Thysanoptera;Thripidae).</title>
        <authorList>
            <person name="Seo B.Y."/>
            <person name="Lee G.-S."/>
            <person name="Park J."/>
            <person name="Xi H."/>
            <person name="Park J."/>
        </authorList>
    </citation>
    <scope>NUCLEOTIDE SEQUENCE</scope>
</reference>
<evidence type="ECO:0000256" key="12">
    <source>
        <dbReference type="SAM" id="Phobius"/>
    </source>
</evidence>
<feature type="transmembrane region" description="Helical" evidence="12">
    <location>
        <begin position="12"/>
        <end position="34"/>
    </location>
</feature>
<protein>
    <recommendedName>
        <fullName evidence="11">ATP synthase subunit a</fullName>
    </recommendedName>
</protein>
<dbReference type="PRINTS" id="PR00123">
    <property type="entry name" value="ATPASEA"/>
</dbReference>
<sequence length="216" mass="24514">MSILGVKEMNWLITFLILGILFYKFWIVPSRLMYLKSNLVKNLSQQFSIALKTKKDGTSSFFVAMFFLFVLTNFMGLFPNVFTSSSHITFNSIVSFSMWTGFFLFGWMTYTNKMLAHLVPLSTPKPLISFMVLIEMISTMIRPGTLGIRLMANMVSGHLLLTLMGNSMCLTPIFMLLILVLAQSILTLLEMGVSVIQGYVFCMLLSLYSDDSDYQS</sequence>
<keyword evidence="8" id="KW-0406">Ion transport</keyword>
<evidence type="ECO:0000256" key="8">
    <source>
        <dbReference type="ARBA" id="ARBA00023065"/>
    </source>
</evidence>
<comment type="subcellular location">
    <subcellularLocation>
        <location evidence="1">Membrane</location>
        <topology evidence="1">Multi-pass membrane protein</topology>
    </subcellularLocation>
    <subcellularLocation>
        <location evidence="11">Mitochondrion inner membrane</location>
        <topology evidence="11">Multi-pass membrane protein</topology>
    </subcellularLocation>
</comment>
<keyword evidence="5 12" id="KW-0812">Transmembrane</keyword>
<dbReference type="CDD" id="cd00310">
    <property type="entry name" value="ATP-synt_Fo_a_6"/>
    <property type="match status" value="1"/>
</dbReference>
<feature type="transmembrane region" description="Helical" evidence="12">
    <location>
        <begin position="188"/>
        <end position="208"/>
    </location>
</feature>
<dbReference type="EMBL" id="MN167468">
    <property type="protein sequence ID" value="QFO91092.1"/>
    <property type="molecule type" value="Genomic_DNA"/>
</dbReference>
<keyword evidence="9 12" id="KW-0472">Membrane</keyword>
<evidence type="ECO:0000256" key="10">
    <source>
        <dbReference type="ARBA" id="ARBA00023310"/>
    </source>
</evidence>
<dbReference type="GO" id="GO:0046933">
    <property type="term" value="F:proton-transporting ATP synthase activity, rotational mechanism"/>
    <property type="evidence" value="ECO:0007669"/>
    <property type="project" value="TreeGrafter"/>
</dbReference>
<dbReference type="NCBIfam" id="TIGR01131">
    <property type="entry name" value="ATP_synt_6_or_A"/>
    <property type="match status" value="1"/>
</dbReference>
<evidence type="ECO:0000256" key="9">
    <source>
        <dbReference type="ARBA" id="ARBA00023136"/>
    </source>
</evidence>
<feature type="transmembrane region" description="Helical" evidence="12">
    <location>
        <begin position="158"/>
        <end position="181"/>
    </location>
</feature>